<evidence type="ECO:0000256" key="7">
    <source>
        <dbReference type="ARBA" id="ARBA00022989"/>
    </source>
</evidence>
<feature type="disulfide bond" evidence="10">
    <location>
        <begin position="1743"/>
        <end position="1752"/>
    </location>
</feature>
<feature type="domain" description="CUB" evidence="16">
    <location>
        <begin position="199"/>
        <end position="308"/>
    </location>
</feature>
<proteinExistence type="predicted"/>
<keyword evidence="4 14" id="KW-0812">Transmembrane</keyword>
<dbReference type="PROSITE" id="PS50068">
    <property type="entry name" value="LDLRA_2"/>
    <property type="match status" value="1"/>
</dbReference>
<dbReference type="SMART" id="SM00042">
    <property type="entry name" value="CUB"/>
    <property type="match status" value="3"/>
</dbReference>
<feature type="domain" description="EGF-like" evidence="17">
    <location>
        <begin position="1755"/>
        <end position="1793"/>
    </location>
</feature>
<evidence type="ECO:0000256" key="4">
    <source>
        <dbReference type="ARBA" id="ARBA00022692"/>
    </source>
</evidence>
<keyword evidence="7 14" id="KW-1133">Transmembrane helix</keyword>
<dbReference type="Proteomes" id="UP000549394">
    <property type="component" value="Unassembled WGS sequence"/>
</dbReference>
<dbReference type="InterPro" id="IPR016186">
    <property type="entry name" value="C-type_lectin-like/link_sf"/>
</dbReference>
<keyword evidence="14" id="KW-0472">Membrane</keyword>
<dbReference type="SMART" id="SM01411">
    <property type="entry name" value="Ephrin_rec_like"/>
    <property type="match status" value="9"/>
</dbReference>
<dbReference type="PANTHER" id="PTHR24033">
    <property type="entry name" value="EGF-LIKE DOMAIN-CONTAINING PROTEIN"/>
    <property type="match status" value="1"/>
</dbReference>
<dbReference type="Gene3D" id="3.10.100.10">
    <property type="entry name" value="Mannose-Binding Protein A, subunit A"/>
    <property type="match status" value="1"/>
</dbReference>
<feature type="compositionally biased region" description="Polar residues" evidence="13">
    <location>
        <begin position="3663"/>
        <end position="3674"/>
    </location>
</feature>
<dbReference type="Gene3D" id="2.60.120.200">
    <property type="match status" value="1"/>
</dbReference>
<feature type="region of interest" description="Disordered" evidence="13">
    <location>
        <begin position="3663"/>
        <end position="3742"/>
    </location>
</feature>
<feature type="region of interest" description="Disordered" evidence="13">
    <location>
        <begin position="3554"/>
        <end position="3585"/>
    </location>
</feature>
<dbReference type="Pfam" id="PF12662">
    <property type="entry name" value="cEGF"/>
    <property type="match status" value="1"/>
</dbReference>
<dbReference type="SUPFAM" id="SSF49854">
    <property type="entry name" value="Spermadhesin, CUB domain"/>
    <property type="match status" value="3"/>
</dbReference>
<feature type="domain" description="EGF-like" evidence="17">
    <location>
        <begin position="2294"/>
        <end position="2330"/>
    </location>
</feature>
<evidence type="ECO:0000256" key="8">
    <source>
        <dbReference type="ARBA" id="ARBA00023157"/>
    </source>
</evidence>
<dbReference type="InterPro" id="IPR001304">
    <property type="entry name" value="C-type_lectin-like"/>
</dbReference>
<evidence type="ECO:0000256" key="15">
    <source>
        <dbReference type="SAM" id="SignalP"/>
    </source>
</evidence>
<keyword evidence="5 15" id="KW-0732">Signal</keyword>
<evidence type="ECO:0000259" key="16">
    <source>
        <dbReference type="PROSITE" id="PS01180"/>
    </source>
</evidence>
<dbReference type="InterPro" id="IPR000436">
    <property type="entry name" value="Sushi_SCR_CCP_dom"/>
</dbReference>
<dbReference type="SMART" id="SM00181">
    <property type="entry name" value="EGF"/>
    <property type="match status" value="18"/>
</dbReference>
<dbReference type="PROSITE" id="PS01186">
    <property type="entry name" value="EGF_2"/>
    <property type="match status" value="9"/>
</dbReference>
<dbReference type="SUPFAM" id="SSF57196">
    <property type="entry name" value="EGF/Laminin"/>
    <property type="match status" value="9"/>
</dbReference>
<dbReference type="SMART" id="SM00179">
    <property type="entry name" value="EGF_CA"/>
    <property type="match status" value="12"/>
</dbReference>
<dbReference type="InterPro" id="IPR013032">
    <property type="entry name" value="EGF-like_CS"/>
</dbReference>
<evidence type="ECO:0000256" key="11">
    <source>
        <dbReference type="PROSITE-ProRule" id="PRU00124"/>
    </source>
</evidence>
<feature type="domain" description="EGF-like" evidence="17">
    <location>
        <begin position="2178"/>
        <end position="2214"/>
    </location>
</feature>
<evidence type="ECO:0000256" key="3">
    <source>
        <dbReference type="ARBA" id="ARBA00022536"/>
    </source>
</evidence>
<dbReference type="PROSITE" id="PS50923">
    <property type="entry name" value="SUSHI"/>
    <property type="match status" value="7"/>
</dbReference>
<evidence type="ECO:0000256" key="12">
    <source>
        <dbReference type="PROSITE-ProRule" id="PRU00302"/>
    </source>
</evidence>
<dbReference type="PANTHER" id="PTHR24033:SF151">
    <property type="entry name" value="NOTCH 2"/>
    <property type="match status" value="1"/>
</dbReference>
<dbReference type="GO" id="GO:0005576">
    <property type="term" value="C:extracellular region"/>
    <property type="evidence" value="ECO:0007669"/>
    <property type="project" value="UniProtKB-SubCell"/>
</dbReference>
<feature type="disulfide bond" evidence="12">
    <location>
        <begin position="930"/>
        <end position="957"/>
    </location>
</feature>
<feature type="disulfide bond" evidence="10">
    <location>
        <begin position="2204"/>
        <end position="2213"/>
    </location>
</feature>
<feature type="disulfide bond" evidence="10">
    <location>
        <begin position="2243"/>
        <end position="2252"/>
    </location>
</feature>
<feature type="disulfide bond" evidence="10">
    <location>
        <begin position="2359"/>
        <end position="2368"/>
    </location>
</feature>
<dbReference type="SUPFAM" id="SSF57424">
    <property type="entry name" value="LDL receptor-like module"/>
    <property type="match status" value="1"/>
</dbReference>
<feature type="compositionally biased region" description="Basic and acidic residues" evidence="13">
    <location>
        <begin position="3557"/>
        <end position="3570"/>
    </location>
</feature>
<accession>A0A7I8W8S3</accession>
<evidence type="ECO:0000256" key="1">
    <source>
        <dbReference type="ARBA" id="ARBA00004613"/>
    </source>
</evidence>
<dbReference type="EMBL" id="CAJFCJ010000021">
    <property type="protein sequence ID" value="CAD5124522.1"/>
    <property type="molecule type" value="Genomic_DNA"/>
</dbReference>
<feature type="domain" description="CUB" evidence="16">
    <location>
        <begin position="428"/>
        <end position="546"/>
    </location>
</feature>
<dbReference type="CDD" id="cd00041">
    <property type="entry name" value="CUB"/>
    <property type="match status" value="3"/>
</dbReference>
<gene>
    <name evidence="21" type="ORF">DGYR_LOCUS12057</name>
</gene>
<feature type="disulfide bond" evidence="10">
    <location>
        <begin position="2224"/>
        <end position="2241"/>
    </location>
</feature>
<evidence type="ECO:0000259" key="17">
    <source>
        <dbReference type="PROSITE" id="PS50026"/>
    </source>
</evidence>
<dbReference type="Pfam" id="PF07699">
    <property type="entry name" value="Ephrin_rec_like"/>
    <property type="match status" value="7"/>
</dbReference>
<dbReference type="Pfam" id="PF02494">
    <property type="entry name" value="HYR"/>
    <property type="match status" value="1"/>
</dbReference>
<feature type="domain" description="EGF-like" evidence="17">
    <location>
        <begin position="1719"/>
        <end position="1753"/>
    </location>
</feature>
<evidence type="ECO:0000256" key="5">
    <source>
        <dbReference type="ARBA" id="ARBA00022729"/>
    </source>
</evidence>
<keyword evidence="12" id="KW-0768">Sushi</keyword>
<dbReference type="Gene3D" id="2.10.25.10">
    <property type="entry name" value="Laminin"/>
    <property type="match status" value="12"/>
</dbReference>
<dbReference type="InterPro" id="IPR009030">
    <property type="entry name" value="Growth_fac_rcpt_cys_sf"/>
</dbReference>
<dbReference type="Gene3D" id="2.10.50.10">
    <property type="entry name" value="Tumor Necrosis Factor Receptor, subunit A, domain 2"/>
    <property type="match status" value="5"/>
</dbReference>
<dbReference type="Pfam" id="PF00431">
    <property type="entry name" value="CUB"/>
    <property type="match status" value="2"/>
</dbReference>
<feature type="domain" description="EGF-like" evidence="17">
    <location>
        <begin position="1916"/>
        <end position="1954"/>
    </location>
</feature>
<feature type="domain" description="Sushi" evidence="20">
    <location>
        <begin position="730"/>
        <end position="789"/>
    </location>
</feature>
<feature type="domain" description="EGF-like" evidence="17">
    <location>
        <begin position="2255"/>
        <end position="2291"/>
    </location>
</feature>
<dbReference type="FunFam" id="2.10.25.10:FF:000004">
    <property type="entry name" value="Neurogenic locus notch 1"/>
    <property type="match status" value="1"/>
</dbReference>
<dbReference type="PROSITE" id="PS50825">
    <property type="entry name" value="HYR"/>
    <property type="match status" value="2"/>
</dbReference>
<dbReference type="SUPFAM" id="SSF57535">
    <property type="entry name" value="Complement control module/SCR domain"/>
    <property type="match status" value="7"/>
</dbReference>
<dbReference type="InterPro" id="IPR035914">
    <property type="entry name" value="Sperma_CUB_dom_sf"/>
</dbReference>
<keyword evidence="2" id="KW-0964">Secreted</keyword>
<feature type="domain" description="HYR" evidence="19">
    <location>
        <begin position="1160"/>
        <end position="1244"/>
    </location>
</feature>
<feature type="domain" description="EGF-like" evidence="17">
    <location>
        <begin position="2216"/>
        <end position="2253"/>
    </location>
</feature>
<dbReference type="PROSITE" id="PS01180">
    <property type="entry name" value="CUB"/>
    <property type="match status" value="2"/>
</dbReference>
<feature type="domain" description="Sushi" evidence="20">
    <location>
        <begin position="545"/>
        <end position="611"/>
    </location>
</feature>
<keyword evidence="6" id="KW-0677">Repeat</keyword>
<dbReference type="InterPro" id="IPR016187">
    <property type="entry name" value="CTDL_fold"/>
</dbReference>
<dbReference type="PROSITE" id="PS00010">
    <property type="entry name" value="ASX_HYDROXYL"/>
    <property type="match status" value="9"/>
</dbReference>
<comment type="caution">
    <text evidence="10">Lacks conserved residue(s) required for the propagation of feature annotation.</text>
</comment>
<feature type="domain" description="EGF-like" evidence="17">
    <location>
        <begin position="2332"/>
        <end position="2369"/>
    </location>
</feature>
<evidence type="ECO:0000259" key="20">
    <source>
        <dbReference type="PROSITE" id="PS50923"/>
    </source>
</evidence>
<dbReference type="InterPro" id="IPR026823">
    <property type="entry name" value="cEGF"/>
</dbReference>
<dbReference type="CDD" id="cd00033">
    <property type="entry name" value="CCP"/>
    <property type="match status" value="4"/>
</dbReference>
<dbReference type="GO" id="GO:0005509">
    <property type="term" value="F:calcium ion binding"/>
    <property type="evidence" value="ECO:0007669"/>
    <property type="project" value="InterPro"/>
</dbReference>
<evidence type="ECO:0000313" key="22">
    <source>
        <dbReference type="Proteomes" id="UP000549394"/>
    </source>
</evidence>
<feature type="domain" description="EGF-like" evidence="17">
    <location>
        <begin position="1995"/>
        <end position="2033"/>
    </location>
</feature>
<keyword evidence="9" id="KW-0325">Glycoprotein</keyword>
<keyword evidence="22" id="KW-1185">Reference proteome</keyword>
<keyword evidence="8 10" id="KW-1015">Disulfide bond</keyword>
<feature type="disulfide bond" evidence="11">
    <location>
        <begin position="164"/>
        <end position="182"/>
    </location>
</feature>
<dbReference type="SMART" id="SM00192">
    <property type="entry name" value="LDLa"/>
    <property type="match status" value="1"/>
</dbReference>
<dbReference type="Gene3D" id="2.60.120.290">
    <property type="entry name" value="Spermadhesin, CUB domain"/>
    <property type="match status" value="3"/>
</dbReference>
<organism evidence="21 22">
    <name type="scientific">Dimorphilus gyrociliatus</name>
    <dbReference type="NCBI Taxonomy" id="2664684"/>
    <lineage>
        <taxon>Eukaryota</taxon>
        <taxon>Metazoa</taxon>
        <taxon>Spiralia</taxon>
        <taxon>Lophotrochozoa</taxon>
        <taxon>Annelida</taxon>
        <taxon>Polychaeta</taxon>
        <taxon>Polychaeta incertae sedis</taxon>
        <taxon>Dinophilidae</taxon>
        <taxon>Dimorphilus</taxon>
    </lineage>
</organism>
<feature type="domain" description="EGF-like" evidence="17">
    <location>
        <begin position="1876"/>
        <end position="1914"/>
    </location>
</feature>
<dbReference type="Pfam" id="PF12661">
    <property type="entry name" value="hEGF"/>
    <property type="match status" value="2"/>
</dbReference>
<feature type="domain" description="Sushi" evidence="20">
    <location>
        <begin position="895"/>
        <end position="959"/>
    </location>
</feature>
<feature type="domain" description="Sushi" evidence="20">
    <location>
        <begin position="1099"/>
        <end position="1161"/>
    </location>
</feature>
<feature type="disulfide bond" evidence="10">
    <location>
        <begin position="2438"/>
        <end position="2447"/>
    </location>
</feature>
<dbReference type="InterPro" id="IPR003410">
    <property type="entry name" value="HYR_dom"/>
</dbReference>
<evidence type="ECO:0000256" key="6">
    <source>
        <dbReference type="ARBA" id="ARBA00022737"/>
    </source>
</evidence>
<feature type="chain" id="PRO_5029598464" evidence="15">
    <location>
        <begin position="21"/>
        <end position="3742"/>
    </location>
</feature>
<evidence type="ECO:0000256" key="10">
    <source>
        <dbReference type="PROSITE-ProRule" id="PRU00076"/>
    </source>
</evidence>
<dbReference type="SMART" id="SM00034">
    <property type="entry name" value="CLECT"/>
    <property type="match status" value="1"/>
</dbReference>
<reference evidence="21 22" key="1">
    <citation type="submission" date="2020-08" db="EMBL/GenBank/DDBJ databases">
        <authorList>
            <person name="Hejnol A."/>
        </authorList>
    </citation>
    <scope>NUCLEOTIDE SEQUENCE [LARGE SCALE GENOMIC DNA]</scope>
</reference>
<dbReference type="InterPro" id="IPR000859">
    <property type="entry name" value="CUB_dom"/>
</dbReference>
<dbReference type="InterPro" id="IPR018097">
    <property type="entry name" value="EGF_Ca-bd_CS"/>
</dbReference>
<feature type="domain" description="Sushi" evidence="20">
    <location>
        <begin position="1035"/>
        <end position="1098"/>
    </location>
</feature>
<dbReference type="CDD" id="cd00054">
    <property type="entry name" value="EGF_CA"/>
    <property type="match status" value="6"/>
</dbReference>
<feature type="transmembrane region" description="Helical" evidence="14">
    <location>
        <begin position="3523"/>
        <end position="3545"/>
    </location>
</feature>
<dbReference type="InterPro" id="IPR035976">
    <property type="entry name" value="Sushi/SCR/CCP_sf"/>
</dbReference>
<feature type="domain" description="C-type lectin" evidence="18">
    <location>
        <begin position="50"/>
        <end position="153"/>
    </location>
</feature>
<feature type="disulfide bond" evidence="10">
    <location>
        <begin position="2281"/>
        <end position="2290"/>
    </location>
</feature>
<comment type="caution">
    <text evidence="21">The sequence shown here is derived from an EMBL/GenBank/DDBJ whole genome shotgun (WGS) entry which is preliminary data.</text>
</comment>
<feature type="disulfide bond" evidence="10">
    <location>
        <begin position="2417"/>
        <end position="2427"/>
    </location>
</feature>
<comment type="subcellular location">
    <subcellularLocation>
        <location evidence="1">Secreted</location>
    </subcellularLocation>
</comment>
<evidence type="ECO:0000259" key="18">
    <source>
        <dbReference type="PROSITE" id="PS50041"/>
    </source>
</evidence>
<dbReference type="InterPro" id="IPR001881">
    <property type="entry name" value="EGF-like_Ca-bd_dom"/>
</dbReference>
<evidence type="ECO:0000313" key="21">
    <source>
        <dbReference type="EMBL" id="CAD5124522.1"/>
    </source>
</evidence>
<feature type="disulfide bond" evidence="11">
    <location>
        <begin position="157"/>
        <end position="169"/>
    </location>
</feature>
<dbReference type="SUPFAM" id="SSF49899">
    <property type="entry name" value="Concanavalin A-like lectins/glucanases"/>
    <property type="match status" value="1"/>
</dbReference>
<feature type="disulfide bond" evidence="10">
    <location>
        <begin position="2401"/>
        <end position="2410"/>
    </location>
</feature>
<feature type="disulfide bond" evidence="10">
    <location>
        <begin position="1982"/>
        <end position="1991"/>
    </location>
</feature>
<dbReference type="Pfam" id="PF00057">
    <property type="entry name" value="Ldl_recept_a"/>
    <property type="match status" value="1"/>
</dbReference>
<feature type="domain" description="Sushi" evidence="20">
    <location>
        <begin position="612"/>
        <end position="668"/>
    </location>
</feature>
<dbReference type="SUPFAM" id="SSF56436">
    <property type="entry name" value="C-type lectin-like"/>
    <property type="match status" value="1"/>
</dbReference>
<evidence type="ECO:0000256" key="2">
    <source>
        <dbReference type="ARBA" id="ARBA00022525"/>
    </source>
</evidence>
<feature type="disulfide bond" evidence="12">
    <location>
        <begin position="732"/>
        <end position="775"/>
    </location>
</feature>
<feature type="domain" description="EGF-like" evidence="17">
    <location>
        <begin position="2142"/>
        <end position="2176"/>
    </location>
</feature>
<feature type="disulfide bond" evidence="10">
    <location>
        <begin position="2004"/>
        <end position="2021"/>
    </location>
</feature>
<dbReference type="FunFam" id="2.10.25.10:FF:000014">
    <property type="entry name" value="Latent-transforming growth factor beta-binding protein 3"/>
    <property type="match status" value="1"/>
</dbReference>
<evidence type="ECO:0000259" key="19">
    <source>
        <dbReference type="PROSITE" id="PS50825"/>
    </source>
</evidence>
<feature type="domain" description="EGF-like" evidence="17">
    <location>
        <begin position="789"/>
        <end position="829"/>
    </location>
</feature>
<feature type="domain" description="EGF-like" evidence="17">
    <location>
        <begin position="1956"/>
        <end position="1992"/>
    </location>
</feature>
<sequence>MKYLVVYLVCSLNILQFVYADLLQLDKTFPYVSKPIDSYSFNCPNDWTSRGPNCYKSFQIPLSHAEAQSECQRFGAGLVTVVGVHENTFVTSSYLDSTEIWIESPQSSSIGFWDVNQPDKKSGNCIFLVRINSAGEFSWRYGDCDQRRVFVCSKPACLSNQFACGNGRCINNKLVCDGTDDCNDSTDEFVAKQECYNRCHYFRTSTSGVISGLGYKEKSFCQWLIEVKYGSKVLLNFTSIQTEAGADYIEIWSGGYSTDTAEFVYSTQGEPKIADIPQILSDNHLILIRFFSDRSRNEPGFKLTYSSVLPYATGQITPLVADFNTKSLKSPYFDDPLGYPMNLKYWWVIESLPATVITVQRVTVDLGDGDTLKIYDGPSPINSDLIATWPQDDSIEFIVSTSNKVYIKLETVSFRRGKGFELEYKLGCRNIRTKNSYGIINSPGFGRKNYPILQNCDYQITHPLGQGLSIVFLSTANFSLYQIAPYSETLNVWRESTDDSNQNLETQFKTKNDLKTLFASNGKFFIRFKSDGFGTSSGFSLAYTVNCPSLSIVGGLRVLGTYNTRFGSKFSLKCASSYSWANEEFDGLDEVNMECLVGGKWNVRSFPICQNIYCGRPPIIQNGFITSISTVLYQSIVYYGCNSGYSIRNSPVTCQSTGKWNRIPYCYSNPCSSLSVSGGSWITIRGESYQENNIAKLFCNPGYEYSASGSPIVLCKGGNWDKSRATCTKRKCKVPEPIVNGNFNRQQDSLISYEDRVTITCKTGFVINGTNYIACQENNNFTASPECIDKDECLVTNHGCQDKCINTIGSYKCECNPGYRLKNDKKTCEDIDECAETPNICHHNCTNKVGYYQCSCIDGYEIFTKTSQNGFYVPIDETGNDPWNLYHFNHTCIPLECPKSHIASIISGGYGYLLNPKERYHYGDSVEYYCRIGYEPKENKTLVCTSDGTWSGSVPTCKVASCPITIPDNLTNPAEPVDPNIKTIDYYSGSSPPEALFICKVPGNPIEEKRRRRCLYDYTSKEYKLQGDDLECNFIDCGNPAELINGLDDSIKLPNFTYGMQFQFKCKKGFNVLGGEENTEIKCEANGLWNFTNIRCIPQSCSDPGTPIHGEQFANSYDVGELVTYNCTKRGFQLSNPYPLECISQNDKSVAFNQSKPSCIDVEPPRFINCNTKVKEQWRILLYDIPYYKPPIVTDNDGVQSIRLVGGGINDKLPLRQGYSNIKWVAKDYSNNQAECLVDVVLGDRKPPTIPTCPDDFYLYVEDPDIDYINNTIFGTYSSSDNIVKEWTEPSAITYNSSMLQDNIVVKYTIENSDGVRSSCQYNVEIKETHCNTKFMTHPKNSNTVCRLIGSITQCISTCSDGYSILGRPYFERACHKRNGLWIPSRLDDKELFPRDCTKSQSATYFQEFVLEYGEEEASLPQAKCISTYQESVNGRLQAVANEMLQSCKDQVSGNVDLSGKNISFTKAEVQEGTNFYLEIVYSINTPQECAGLNKAYFNKIKTYKIAQNLAVIPPHVLGINGCHKNIEARKTSSSLPETYIKRINYDQYTCPAYLFLQIDKCEHCGTGSYIKDNKCVSCPRGSFSFEEDSSKCRDCPQGTSTYQEGSSKLSHCIDLCPPGFYSSTGLAPCLPCPVNTFWNSSTSCQPCPSGQFAAEVASTRCYGSCDKGTFSWNGNGPCTDCPIGYYQDKKSGRDCYKCTSKSTREEGSISQNDCSSNIVHLCTPNPCKNGGTCQAQDDKCKCAKGWTGFYCEIQLKPCDSNPCVNGAKCTNLVGDYNCSCPTEDIFTMKFDRIGVLDQSVGSDFTAFLEKDCIGFCQNDTECIAVSYNQKLQKCISFKKFSGVYIDGFPFSEYNTFRKHKEIRDVGFSGKRCEILPDKCKELNCLNGGNCKRNSYGSECLCRKTDIFSGKRCEIAQDICKSTPCLNGTCELVDSLGIHRRCVCLSGYSGKDCEIKEDKCKNNPCLYGGTCQPDKDFYKCLCPTNFQGLHCEQRPPNVCNNIDCGGKGTCVEDFENNRPMCICESGYTSDTFWMKEWINNDKDNLGDELEITAILIQDIPSVPTICDKTAPVDIECRSTVDRKPFDGTFNGQKLHFHSPCKLDGGLQCYKKNLTSGQSCPDYEVRFACSVTAVNKGIPTCRKIDWCSVNDCGSFGTCDSARQECNCINGFTGARCQHNINECANEPCKNGGTCTDSFNSYACNCAPGWTGSTCEDSINDCFGKCTVDKFSECLDFHQDFRCVCKPGYTGKTCDQDLNECQPNPCLNGAGCQNLHNSYKCNCRAGFTGSNCGEIIQDYCDSSPCLYSGSCINIFNDFFCDCIDNRAGKTCQTNNYQCSSSRRVCLYGSCLNKDDGFYCSCPQDKTGLACHLRKDFCSSTTNICQNGGKCINKNYNNDYECSCLPGFSGKSCEINNDNCASTNCGDGICVDGQNEYFCRCPLGKTGLGCYRDIDRNFDLKFDSPIKSQAESLFPFFFNASEININLWIKVDDKDTQEDDVILTLYTSQSDSVNIEDKAVLKLTVSSLYLYYNRSTEPMKMAISQSNLIKLADDNWHYLTVSIEEGGYVQFFIDGVKTSTSVPALYRYYELNFGIEPMFVQIGNKKERSFKGYISLLQIINFTPSRNDIIEHYADESKFYPDNRVLSDWEIFRLTGNVRRILDSRRKKKICPKYFSGSNCQIKRNVSPPNIELCPNDYVITVKPKSTAIATWSTPKFSSGSVFSNYISGEFFAAGIHEIYYISKDSDDNTAFCNFKIIARENQCTLPTQLPNEVPLNCDDSNNPWKTCQATCKTQKSFLKEIPKFFTCGLSGLWDALSPTNTLSIPFCGNKEDTYNYYIQLKFYYNIAGLCDSYKNGLISELRKAIVKVNEEQIIRSPSNFGMCGELQCGSVIISANCINDVGGPGSSTRDAADVIVTLPNCPKTLAGGPAEETIMTDIVHHTTFENFPYSDFSNKVVWDRTKFSISREASCSLTYQAVGLKCVQCPPGHFYNSTNRLCQECGIGRYQSQAGNQYCLDCKKGYTTKTKTSMSENDCAVKCEDGEELSDQSVCTPCPIGKYRIAAQSEECVKCPDSRTTKKTGAKSAADCTRIVCKAGEYRVGDDPGICNACEIGYFSIGGTDNCESCCDNCPDSSKWTTKNKGSTSRKDCLYKCPAGTEVTSDINGVRSCVKCPVDFYKPVGDDTAKCAPCDGERKYTKGTGKMSKADCRLSPCTTGEIFVSSNTTADRCQICDYATYQDISDPIKDVTKCQKCPTGKRTRTKGAKSNRDCIRFCPAGEQLLQNICDKCFHGFYKDNDESDEAPFRPCSQCPLLNQLLDLIMIPFSFKLRETWEIEYSDKFSNEHLILKSDITLNLTSVLGTTAGFQFLVINEFYPGSIVVNGTMFLSRQDFTTDPIDKIIDIVNSGKLKPYNTEEGSTKFPNNDYCDKGYYYDSKRSMCLPCSKGYFKDKEGKAECTKCPTGDTTAKFASTESSDCKDGCSLIGDAFCQSRGVCQSSVCRCEDGWKGRQCETAVPADTNTDMIRYGVIGGVSGLILIASIAIGYCLIRRRVIAKHKKKKLEEPEEKTKESKKKEKLKKEKTKKQKDGVKFNPVEEIVPETKSQLNDDKSTDIESIAPSMTMELHYRPMGVVSPSTRSLFSDASSLIQSQNATLPKAEYVFYENNESQSVTSSYSTQPRKPPPDPPKVKPGSVIARAFVNNDDMDRADYENAERSSEYYNVAMDNDDDEREYTNVAPTRPSFKRR</sequence>
<dbReference type="SMART" id="SM00032">
    <property type="entry name" value="CCP"/>
    <property type="match status" value="7"/>
</dbReference>
<dbReference type="PROSITE" id="PS50026">
    <property type="entry name" value="EGF_3"/>
    <property type="match status" value="15"/>
</dbReference>
<feature type="domain" description="EGF-like" evidence="17">
    <location>
        <begin position="2413"/>
        <end position="2448"/>
    </location>
</feature>
<dbReference type="Pfam" id="PF00084">
    <property type="entry name" value="Sushi"/>
    <property type="match status" value="5"/>
</dbReference>
<feature type="disulfide bond" evidence="10">
    <location>
        <begin position="2166"/>
        <end position="2175"/>
    </location>
</feature>
<feature type="compositionally biased region" description="Basic and acidic residues" evidence="13">
    <location>
        <begin position="3700"/>
        <end position="3713"/>
    </location>
</feature>
<dbReference type="InterPro" id="IPR051830">
    <property type="entry name" value="NOTCH_homolog"/>
</dbReference>
<feature type="disulfide bond" evidence="10">
    <location>
        <begin position="2320"/>
        <end position="2329"/>
    </location>
</feature>
<name>A0A7I8W8S3_9ANNE</name>
<dbReference type="InterPro" id="IPR000742">
    <property type="entry name" value="EGF"/>
</dbReference>
<feature type="domain" description="Sushi" evidence="20">
    <location>
        <begin position="669"/>
        <end position="729"/>
    </location>
</feature>
<feature type="disulfide bond" evidence="10">
    <location>
        <begin position="1920"/>
        <end position="1930"/>
    </location>
</feature>
<feature type="signal peptide" evidence="15">
    <location>
        <begin position="1"/>
        <end position="20"/>
    </location>
</feature>
<protein>
    <submittedName>
        <fullName evidence="21">DgyrCDS12800</fullName>
    </submittedName>
</protein>
<dbReference type="Gene3D" id="2.10.70.10">
    <property type="entry name" value="Complement Module, domain 1"/>
    <property type="match status" value="6"/>
</dbReference>
<keyword evidence="3 10" id="KW-0245">EGF-like domain</keyword>
<dbReference type="PROSITE" id="PS50041">
    <property type="entry name" value="C_TYPE_LECTIN_2"/>
    <property type="match status" value="1"/>
</dbReference>
<evidence type="ECO:0000256" key="13">
    <source>
        <dbReference type="SAM" id="MobiDB-lite"/>
    </source>
</evidence>
<feature type="disulfide bond" evidence="10">
    <location>
        <begin position="2382"/>
        <end position="2399"/>
    </location>
</feature>
<dbReference type="InterPro" id="IPR011641">
    <property type="entry name" value="Tyr-kin_ephrin_A/B_rcpt-like"/>
</dbReference>
<evidence type="ECO:0000256" key="14">
    <source>
        <dbReference type="SAM" id="Phobius"/>
    </source>
</evidence>
<feature type="domain" description="EGF-like" evidence="17">
    <location>
        <begin position="2371"/>
        <end position="2411"/>
    </location>
</feature>
<dbReference type="PROSITE" id="PS00022">
    <property type="entry name" value="EGF_1"/>
    <property type="match status" value="12"/>
</dbReference>
<evidence type="ECO:0000256" key="9">
    <source>
        <dbReference type="ARBA" id="ARBA00023180"/>
    </source>
</evidence>
<feature type="compositionally biased region" description="Basic residues" evidence="13">
    <location>
        <begin position="3571"/>
        <end position="3581"/>
    </location>
</feature>
<dbReference type="InterPro" id="IPR036055">
    <property type="entry name" value="LDL_receptor-like_sf"/>
</dbReference>
<feature type="disulfide bond" evidence="10">
    <location>
        <begin position="1925"/>
        <end position="1942"/>
    </location>
</feature>
<dbReference type="CDD" id="cd00112">
    <property type="entry name" value="LDLa"/>
    <property type="match status" value="1"/>
</dbReference>
<dbReference type="InterPro" id="IPR013320">
    <property type="entry name" value="ConA-like_dom_sf"/>
</dbReference>
<dbReference type="SUPFAM" id="SSF57184">
    <property type="entry name" value="Growth factor receptor domain"/>
    <property type="match status" value="4"/>
</dbReference>
<feature type="domain" description="HYR" evidence="19">
    <location>
        <begin position="2681"/>
        <end position="2758"/>
    </location>
</feature>
<feature type="disulfide bond" evidence="10">
    <location>
        <begin position="1944"/>
        <end position="1953"/>
    </location>
</feature>
<dbReference type="PROSITE" id="PS01187">
    <property type="entry name" value="EGF_CA"/>
    <property type="match status" value="4"/>
</dbReference>
<dbReference type="Pfam" id="PF00008">
    <property type="entry name" value="EGF"/>
    <property type="match status" value="4"/>
</dbReference>
<dbReference type="InterPro" id="IPR000152">
    <property type="entry name" value="EGF-type_Asp/Asn_hydroxyl_site"/>
</dbReference>
<dbReference type="InterPro" id="IPR002172">
    <property type="entry name" value="LDrepeatLR_classA_rpt"/>
</dbReference>
<dbReference type="FunFam" id="2.10.25.10:FF:000472">
    <property type="entry name" value="Uncharacterized protein, isoform A"/>
    <property type="match status" value="1"/>
</dbReference>
<dbReference type="OrthoDB" id="6287073at2759"/>